<dbReference type="AlphaFoldDB" id="A0A6J6LX37"/>
<gene>
    <name evidence="1" type="ORF">UFOPK2310_00379</name>
</gene>
<reference evidence="1" key="1">
    <citation type="submission" date="2020-05" db="EMBL/GenBank/DDBJ databases">
        <authorList>
            <person name="Chiriac C."/>
            <person name="Salcher M."/>
            <person name="Ghai R."/>
            <person name="Kavagutti S V."/>
        </authorList>
    </citation>
    <scope>NUCLEOTIDE SEQUENCE</scope>
</reference>
<name>A0A6J6LX37_9ZZZZ</name>
<sequence length="103" mass="10154">MAEKFKLVGLFAAPGVTVKVGRLDMSNLFDSSSSGVVQGAGSGLLAGEGVQSTTLSSVRADPAGASSIAGTATKALASSTFVQSLIAAMCSSLLDQLIGVVAF</sequence>
<organism evidence="1">
    <name type="scientific">freshwater metagenome</name>
    <dbReference type="NCBI Taxonomy" id="449393"/>
    <lineage>
        <taxon>unclassified sequences</taxon>
        <taxon>metagenomes</taxon>
        <taxon>ecological metagenomes</taxon>
    </lineage>
</organism>
<protein>
    <submittedName>
        <fullName evidence="1">Unannotated protein</fullName>
    </submittedName>
</protein>
<evidence type="ECO:0000313" key="1">
    <source>
        <dbReference type="EMBL" id="CAB4666470.1"/>
    </source>
</evidence>
<dbReference type="EMBL" id="CAEZWW010000030">
    <property type="protein sequence ID" value="CAB4666470.1"/>
    <property type="molecule type" value="Genomic_DNA"/>
</dbReference>
<proteinExistence type="predicted"/>
<accession>A0A6J6LX37</accession>